<dbReference type="RefSeq" id="WP_132322583.1">
    <property type="nucleotide sequence ID" value="NZ_FWZT01000019.1"/>
</dbReference>
<evidence type="ECO:0000313" key="3">
    <source>
        <dbReference type="EMBL" id="SMF58007.1"/>
    </source>
</evidence>
<feature type="region of interest" description="Disordered" evidence="1">
    <location>
        <begin position="28"/>
        <end position="145"/>
    </location>
</feature>
<protein>
    <submittedName>
        <fullName evidence="3">Uncharacterized protein</fullName>
    </submittedName>
</protein>
<accession>A0A1Y6CFA1</accession>
<proteinExistence type="predicted"/>
<feature type="compositionally biased region" description="Acidic residues" evidence="1">
    <location>
        <begin position="57"/>
        <end position="67"/>
    </location>
</feature>
<dbReference type="EMBL" id="FWZT01000019">
    <property type="protein sequence ID" value="SMF58007.1"/>
    <property type="molecule type" value="Genomic_DNA"/>
</dbReference>
<keyword evidence="2" id="KW-0732">Signal</keyword>
<dbReference type="AlphaFoldDB" id="A0A1Y6CFA1"/>
<evidence type="ECO:0000256" key="1">
    <source>
        <dbReference type="SAM" id="MobiDB-lite"/>
    </source>
</evidence>
<dbReference type="PROSITE" id="PS51257">
    <property type="entry name" value="PROKAR_LIPOPROTEIN"/>
    <property type="match status" value="1"/>
</dbReference>
<name>A0A1Y6CFA1_9BACT</name>
<feature type="compositionally biased region" description="Basic and acidic residues" evidence="1">
    <location>
        <begin position="68"/>
        <end position="81"/>
    </location>
</feature>
<feature type="chain" id="PRO_5012509198" evidence="2">
    <location>
        <begin position="20"/>
        <end position="145"/>
    </location>
</feature>
<dbReference type="STRING" id="1513793.SAMN06296036_11945"/>
<reference evidence="4" key="1">
    <citation type="submission" date="2017-04" db="EMBL/GenBank/DDBJ databases">
        <authorList>
            <person name="Varghese N."/>
            <person name="Submissions S."/>
        </authorList>
    </citation>
    <scope>NUCLEOTIDE SEQUENCE [LARGE SCALE GENOMIC DNA]</scope>
    <source>
        <strain evidence="4">RKEM611</strain>
    </source>
</reference>
<gene>
    <name evidence="3" type="ORF">SAMN06296036_11945</name>
</gene>
<feature type="compositionally biased region" description="Acidic residues" evidence="1">
    <location>
        <begin position="82"/>
        <end position="105"/>
    </location>
</feature>
<keyword evidence="4" id="KW-1185">Reference proteome</keyword>
<feature type="compositionally biased region" description="Acidic residues" evidence="1">
    <location>
        <begin position="125"/>
        <end position="138"/>
    </location>
</feature>
<evidence type="ECO:0000313" key="4">
    <source>
        <dbReference type="Proteomes" id="UP000192907"/>
    </source>
</evidence>
<dbReference type="Proteomes" id="UP000192907">
    <property type="component" value="Unassembled WGS sequence"/>
</dbReference>
<evidence type="ECO:0000256" key="2">
    <source>
        <dbReference type="SAM" id="SignalP"/>
    </source>
</evidence>
<feature type="signal peptide" evidence="2">
    <location>
        <begin position="1"/>
        <end position="19"/>
    </location>
</feature>
<organism evidence="3 4">
    <name type="scientific">Pseudobacteriovorax antillogorgiicola</name>
    <dbReference type="NCBI Taxonomy" id="1513793"/>
    <lineage>
        <taxon>Bacteria</taxon>
        <taxon>Pseudomonadati</taxon>
        <taxon>Bdellovibrionota</taxon>
        <taxon>Oligoflexia</taxon>
        <taxon>Oligoflexales</taxon>
        <taxon>Pseudobacteriovoracaceae</taxon>
        <taxon>Pseudobacteriovorax</taxon>
    </lineage>
</organism>
<sequence>MNFFRLICLIFATPLLLSACSDSGFLGNKETSNSRLAADATPAVGAGEPDLCQAPNEDGDGEPDNDREDSKVDEDGKRDYEEEKDDDEADEEDEADYESDDEVDQEGGGKKSERNSKRKGKSDEEYSEMDDDESDTEDEKPSNKC</sequence>